<reference evidence="4 5" key="1">
    <citation type="submission" date="2017-07" db="EMBL/GenBank/DDBJ databases">
        <title>Bifidobacterium novel species.</title>
        <authorList>
            <person name="Lugli G.A."/>
            <person name="Milani C."/>
            <person name="Duranti S."/>
            <person name="Mangifesta M."/>
        </authorList>
    </citation>
    <scope>NUCLEOTIDE SEQUENCE [LARGE SCALE GENOMIC DNA]</scope>
    <source>
        <strain evidence="5">Goo31D</strain>
    </source>
</reference>
<dbReference type="InterPro" id="IPR010994">
    <property type="entry name" value="RuvA_2-like"/>
</dbReference>
<proteinExistence type="predicted"/>
<evidence type="ECO:0000256" key="1">
    <source>
        <dbReference type="SAM" id="MobiDB-lite"/>
    </source>
</evidence>
<keyword evidence="2" id="KW-0812">Transmembrane</keyword>
<evidence type="ECO:0000259" key="3">
    <source>
        <dbReference type="SMART" id="SM00278"/>
    </source>
</evidence>
<dbReference type="PANTHER" id="PTHR21180:SF32">
    <property type="entry name" value="ENDONUCLEASE_EXONUCLEASE_PHOSPHATASE FAMILY DOMAIN-CONTAINING PROTEIN 1"/>
    <property type="match status" value="1"/>
</dbReference>
<evidence type="ECO:0000256" key="2">
    <source>
        <dbReference type="SAM" id="Phobius"/>
    </source>
</evidence>
<name>A0A2N5J2C4_9BIFI</name>
<feature type="domain" description="Helix-hairpin-helix DNA-binding motif class 1" evidence="3">
    <location>
        <begin position="292"/>
        <end position="311"/>
    </location>
</feature>
<accession>A0A2N5J2C4</accession>
<feature type="region of interest" description="Disordered" evidence="1">
    <location>
        <begin position="173"/>
        <end position="251"/>
    </location>
</feature>
<feature type="domain" description="Helix-hairpin-helix DNA-binding motif class 1" evidence="3">
    <location>
        <begin position="262"/>
        <end position="281"/>
    </location>
</feature>
<dbReference type="Proteomes" id="UP000234935">
    <property type="component" value="Unassembled WGS sequence"/>
</dbReference>
<dbReference type="SMART" id="SM00278">
    <property type="entry name" value="HhH1"/>
    <property type="match status" value="2"/>
</dbReference>
<sequence>MRTGRTMRMRPAAGLDVPLPPRPAVPSSRADTVIDAADDYVPDDCVPDAYIPDDYLPDDPAADDYAMHRCARNGGAIDNGMQDSGVQNGGARDVGARGGGVRDAGIGNDGARELLSGLAGVRADDEERASPSRTRPRLSIEPVHALVVMAILVVMLATSLTLLVRQSINLASTSGEPTPVVTSPRAATRSDAPSCTSTPSTQTSEQAQSSESTQPSESSQSSQQTQSPQQTPSPEQTQSPTQQQATPEPTPQLVDLNTATQEQLETVKGIGPVTAANIIAYRMSVGRLGAVDELLNIDGIGPKTLEKIRGQVTVR</sequence>
<dbReference type="InterPro" id="IPR003583">
    <property type="entry name" value="Hlx-hairpin-Hlx_DNA-bd_motif"/>
</dbReference>
<dbReference type="PANTHER" id="PTHR21180">
    <property type="entry name" value="ENDONUCLEASE/EXONUCLEASE/PHOSPHATASE FAMILY DOMAIN-CONTAINING PROTEIN 1"/>
    <property type="match status" value="1"/>
</dbReference>
<dbReference type="GO" id="GO:0003677">
    <property type="term" value="F:DNA binding"/>
    <property type="evidence" value="ECO:0007669"/>
    <property type="project" value="InterPro"/>
</dbReference>
<dbReference type="Gene3D" id="1.10.150.320">
    <property type="entry name" value="Photosystem II 12 kDa extrinsic protein"/>
    <property type="match status" value="1"/>
</dbReference>
<evidence type="ECO:0000313" key="4">
    <source>
        <dbReference type="EMBL" id="PLS28362.1"/>
    </source>
</evidence>
<dbReference type="EMBL" id="NMYC01000001">
    <property type="protein sequence ID" value="PLS28362.1"/>
    <property type="molecule type" value="Genomic_DNA"/>
</dbReference>
<protein>
    <submittedName>
        <fullName evidence="4">ComEA protein</fullName>
    </submittedName>
</protein>
<dbReference type="AlphaFoldDB" id="A0A2N5J2C4"/>
<keyword evidence="2" id="KW-0472">Membrane</keyword>
<comment type="caution">
    <text evidence="4">The sequence shown here is derived from an EMBL/GenBank/DDBJ whole genome shotgun (WGS) entry which is preliminary data.</text>
</comment>
<keyword evidence="2" id="KW-1133">Transmembrane helix</keyword>
<dbReference type="Pfam" id="PF12836">
    <property type="entry name" value="HHH_3"/>
    <property type="match status" value="1"/>
</dbReference>
<dbReference type="InterPro" id="IPR051675">
    <property type="entry name" value="Endo/Exo/Phosphatase_dom_1"/>
</dbReference>
<feature type="compositionally biased region" description="Low complexity" evidence="1">
    <location>
        <begin position="196"/>
        <end position="247"/>
    </location>
</feature>
<feature type="transmembrane region" description="Helical" evidence="2">
    <location>
        <begin position="143"/>
        <end position="164"/>
    </location>
</feature>
<organism evidence="4 5">
    <name type="scientific">Bifidobacterium anseris</name>
    <dbReference type="NCBI Taxonomy" id="2020963"/>
    <lineage>
        <taxon>Bacteria</taxon>
        <taxon>Bacillati</taxon>
        <taxon>Actinomycetota</taxon>
        <taxon>Actinomycetes</taxon>
        <taxon>Bifidobacteriales</taxon>
        <taxon>Bifidobacteriaceae</taxon>
        <taxon>Bifidobacterium</taxon>
    </lineage>
</organism>
<dbReference type="SUPFAM" id="SSF47781">
    <property type="entry name" value="RuvA domain 2-like"/>
    <property type="match status" value="1"/>
</dbReference>
<evidence type="ECO:0000313" key="5">
    <source>
        <dbReference type="Proteomes" id="UP000234935"/>
    </source>
</evidence>
<feature type="region of interest" description="Disordered" evidence="1">
    <location>
        <begin position="1"/>
        <end position="28"/>
    </location>
</feature>
<keyword evidence="5" id="KW-1185">Reference proteome</keyword>
<dbReference type="GO" id="GO:0006281">
    <property type="term" value="P:DNA repair"/>
    <property type="evidence" value="ECO:0007669"/>
    <property type="project" value="InterPro"/>
</dbReference>
<gene>
    <name evidence="4" type="ORF">CGZ88_0524</name>
</gene>